<name>A0A2S2R8E0_9HEMI</name>
<evidence type="ECO:0000313" key="1">
    <source>
        <dbReference type="EMBL" id="MBY86279.1"/>
    </source>
</evidence>
<protein>
    <submittedName>
        <fullName evidence="1">Uncharacterized protein</fullName>
    </submittedName>
</protein>
<gene>
    <name evidence="1" type="ORF">g.29211</name>
</gene>
<accession>A0A2S2R8E0</accession>
<reference evidence="1" key="1">
    <citation type="submission" date="2018-04" db="EMBL/GenBank/DDBJ databases">
        <title>Transcriptome assembly of Sipha flava.</title>
        <authorList>
            <person name="Scully E.D."/>
            <person name="Geib S.M."/>
            <person name="Palmer N.A."/>
            <person name="Koch K."/>
            <person name="Bradshaw J."/>
            <person name="Heng-Moss T."/>
            <person name="Sarath G."/>
        </authorList>
    </citation>
    <scope>NUCLEOTIDE SEQUENCE</scope>
</reference>
<dbReference type="PANTHER" id="PTHR10773">
    <property type="entry name" value="DNA-DIRECTED RNA POLYMERASES I, II, AND III SUBUNIT RPABC2"/>
    <property type="match status" value="1"/>
</dbReference>
<organism evidence="1">
    <name type="scientific">Sipha flava</name>
    <name type="common">yellow sugarcane aphid</name>
    <dbReference type="NCBI Taxonomy" id="143950"/>
    <lineage>
        <taxon>Eukaryota</taxon>
        <taxon>Metazoa</taxon>
        <taxon>Ecdysozoa</taxon>
        <taxon>Arthropoda</taxon>
        <taxon>Hexapoda</taxon>
        <taxon>Insecta</taxon>
        <taxon>Pterygota</taxon>
        <taxon>Neoptera</taxon>
        <taxon>Paraneoptera</taxon>
        <taxon>Hemiptera</taxon>
        <taxon>Sternorrhyncha</taxon>
        <taxon>Aphidomorpha</taxon>
        <taxon>Aphidoidea</taxon>
        <taxon>Aphididae</taxon>
        <taxon>Sipha</taxon>
    </lineage>
</organism>
<dbReference type="PANTHER" id="PTHR10773:SF19">
    <property type="match status" value="1"/>
</dbReference>
<proteinExistence type="predicted"/>
<dbReference type="EMBL" id="GGMS01017076">
    <property type="protein sequence ID" value="MBY86279.1"/>
    <property type="molecule type" value="Transcribed_RNA"/>
</dbReference>
<dbReference type="AlphaFoldDB" id="A0A2S2R8E0"/>
<sequence>MKSQDKALSKNNEKLHTITYEMQQCWPTPEISSSLAFYKCQLWTYNLTIHDCDNGQGHCFLWNESLGNRGENYVGSYVYKYLLNLPSNIQHVTIYSDTCGGQNKNSYVAVMCLVALQNNKNLRTIDHKFLILDHIYMECDTDHSVREQKNKIQ</sequence>